<dbReference type="PROSITE" id="PS51180">
    <property type="entry name" value="BRO1"/>
    <property type="match status" value="1"/>
</dbReference>
<evidence type="ECO:0000256" key="2">
    <source>
        <dbReference type="ARBA" id="ARBA00004496"/>
    </source>
</evidence>
<evidence type="ECO:0000256" key="1">
    <source>
        <dbReference type="ARBA" id="ARBA00004177"/>
    </source>
</evidence>
<dbReference type="OrthoDB" id="2141925at2759"/>
<evidence type="ECO:0000259" key="6">
    <source>
        <dbReference type="PROSITE" id="PS51180"/>
    </source>
</evidence>
<keyword evidence="4" id="KW-0967">Endosome</keyword>
<dbReference type="Gene3D" id="1.20.140.50">
    <property type="entry name" value="alix/aip1 like domains"/>
    <property type="match status" value="1"/>
</dbReference>
<evidence type="ECO:0000313" key="8">
    <source>
        <dbReference type="Proteomes" id="UP000253551"/>
    </source>
</evidence>
<evidence type="ECO:0000256" key="5">
    <source>
        <dbReference type="ARBA" id="ARBA00041284"/>
    </source>
</evidence>
<dbReference type="PANTHER" id="PTHR23030:SF30">
    <property type="entry name" value="TYROSINE-PROTEIN PHOSPHATASE NON-RECEPTOR TYPE 23"/>
    <property type="match status" value="1"/>
</dbReference>
<dbReference type="SMART" id="SM01041">
    <property type="entry name" value="BRO1"/>
    <property type="match status" value="1"/>
</dbReference>
<dbReference type="EMBL" id="PJQM01006577">
    <property type="protein sequence ID" value="RCH79447.1"/>
    <property type="molecule type" value="Genomic_DNA"/>
</dbReference>
<dbReference type="Pfam" id="PF13949">
    <property type="entry name" value="ALIX_LYPXL_bnd"/>
    <property type="match status" value="1"/>
</dbReference>
<comment type="subcellular location">
    <subcellularLocation>
        <location evidence="2">Cytoplasm</location>
    </subcellularLocation>
    <subcellularLocation>
        <location evidence="1">Endosome</location>
    </subcellularLocation>
</comment>
<dbReference type="InterPro" id="IPR038499">
    <property type="entry name" value="BRO1_sf"/>
</dbReference>
<sequence length="515" mass="57191">SIIFNEASTLSAIASSQNRAEAEGRKKAFHYFQASAGMFQYINDNFLHAPSEDLCRESVQMLCELMLTQAHECFLESSIREKKKTGLIAKLASHATWAYGHLVDAMNDAIQRGAGTDKSWVTICQAKQKYYAAVAQQYKATACESEAKYGESVARYTAAESAAKEATKLCQGLGSLLNSSSHANGTVPSECAGALQELCKTLSAQCTEKVTLSTRDNDMIYHDTVPQESVLTPIDRLKAVKTIPIAELYGQDEIKKIIGVDLFSKLIPISIHESASLYSEEKAKLLRSENERCDIAQAELNASLDYMKLPESLVKFKQSDHLDRFASPPADVKVWADRVVSEEQSQPIGDLLNNLNAIKSRARQALDHVGLSLDTEMRDCEQGRVKHADLWTQTPSGSLTTEFRHDITSHRKMLDDANQSDQQLLAKYGTVQQNINILKQPQALEKTFTNSIIQLSSNSSQNSDAANMSLLDVNFDVDDGKNNLNEKVQRIEVILGKLNKIKSDRNETFQDLKEK</sequence>
<feature type="non-terminal residue" evidence="7">
    <location>
        <position position="515"/>
    </location>
</feature>
<dbReference type="GO" id="GO:0043328">
    <property type="term" value="P:protein transport to vacuole involved in ubiquitin-dependent protein catabolic process via the multivesicular body sorting pathway"/>
    <property type="evidence" value="ECO:0007669"/>
    <property type="project" value="TreeGrafter"/>
</dbReference>
<proteinExistence type="predicted"/>
<accession>A0A367IP33</accession>
<reference evidence="7 8" key="1">
    <citation type="journal article" date="2018" name="G3 (Bethesda)">
        <title>Phylogenetic and Phylogenomic Definition of Rhizopus Species.</title>
        <authorList>
            <person name="Gryganskyi A.P."/>
            <person name="Golan J."/>
            <person name="Dolatabadi S."/>
            <person name="Mondo S."/>
            <person name="Robb S."/>
            <person name="Idnurm A."/>
            <person name="Muszewska A."/>
            <person name="Steczkiewicz K."/>
            <person name="Masonjones S."/>
            <person name="Liao H.L."/>
            <person name="Gajdeczka M.T."/>
            <person name="Anike F."/>
            <person name="Vuek A."/>
            <person name="Anishchenko I.M."/>
            <person name="Voigt K."/>
            <person name="de Hoog G.S."/>
            <person name="Smith M.E."/>
            <person name="Heitman J."/>
            <person name="Vilgalys R."/>
            <person name="Stajich J.E."/>
        </authorList>
    </citation>
    <scope>NUCLEOTIDE SEQUENCE [LARGE SCALE GENOMIC DNA]</scope>
    <source>
        <strain evidence="7 8">LSU 92-RS-03</strain>
    </source>
</reference>
<dbReference type="STRING" id="4846.A0A367IP33"/>
<comment type="caution">
    <text evidence="7">The sequence shown here is derived from an EMBL/GenBank/DDBJ whole genome shotgun (WGS) entry which is preliminary data.</text>
</comment>
<keyword evidence="3" id="KW-0963">Cytoplasm</keyword>
<feature type="non-terminal residue" evidence="7">
    <location>
        <position position="1"/>
    </location>
</feature>
<keyword evidence="8" id="KW-1185">Reference proteome</keyword>
<dbReference type="InterPro" id="IPR004328">
    <property type="entry name" value="BRO1_dom"/>
</dbReference>
<dbReference type="Gene3D" id="1.25.40.280">
    <property type="entry name" value="alix/aip1 like domains"/>
    <property type="match status" value="1"/>
</dbReference>
<evidence type="ECO:0000256" key="3">
    <source>
        <dbReference type="ARBA" id="ARBA00022490"/>
    </source>
</evidence>
<dbReference type="Pfam" id="PF03097">
    <property type="entry name" value="BRO1"/>
    <property type="match status" value="1"/>
</dbReference>
<protein>
    <recommendedName>
        <fullName evidence="5">BRO domain-containing protein 1</fullName>
    </recommendedName>
</protein>
<dbReference type="GO" id="GO:0005768">
    <property type="term" value="C:endosome"/>
    <property type="evidence" value="ECO:0007669"/>
    <property type="project" value="UniProtKB-SubCell"/>
</dbReference>
<dbReference type="PANTHER" id="PTHR23030">
    <property type="entry name" value="PCD6 INTERACTING PROTEIN-RELATED"/>
    <property type="match status" value="1"/>
</dbReference>
<dbReference type="Proteomes" id="UP000253551">
    <property type="component" value="Unassembled WGS sequence"/>
</dbReference>
<name>A0A367IP33_RHIST</name>
<evidence type="ECO:0000256" key="4">
    <source>
        <dbReference type="ARBA" id="ARBA00022753"/>
    </source>
</evidence>
<organism evidence="7 8">
    <name type="scientific">Rhizopus stolonifer</name>
    <name type="common">Rhizopus nigricans</name>
    <dbReference type="NCBI Taxonomy" id="4846"/>
    <lineage>
        <taxon>Eukaryota</taxon>
        <taxon>Fungi</taxon>
        <taxon>Fungi incertae sedis</taxon>
        <taxon>Mucoromycota</taxon>
        <taxon>Mucoromycotina</taxon>
        <taxon>Mucoromycetes</taxon>
        <taxon>Mucorales</taxon>
        <taxon>Mucorineae</taxon>
        <taxon>Rhizopodaceae</taxon>
        <taxon>Rhizopus</taxon>
    </lineage>
</organism>
<gene>
    <name evidence="7" type="primary">BRO1_1</name>
    <name evidence="7" type="ORF">CU098_002876</name>
</gene>
<dbReference type="InterPro" id="IPR025304">
    <property type="entry name" value="ALIX_V_dom"/>
</dbReference>
<evidence type="ECO:0000313" key="7">
    <source>
        <dbReference type="EMBL" id="RCH79447.1"/>
    </source>
</evidence>
<feature type="domain" description="BRO1" evidence="6">
    <location>
        <begin position="1"/>
        <end position="300"/>
    </location>
</feature>
<dbReference type="AlphaFoldDB" id="A0A367IP33"/>